<dbReference type="PANTHER" id="PTHR22767:SF3">
    <property type="entry name" value="N-ALPHA-ACETYLTRANSFERASE 25, NATB AUXILIARY SUBUNIT"/>
    <property type="match status" value="1"/>
</dbReference>
<name>A0ABR4A282_9LECA</name>
<dbReference type="Pfam" id="PF09797">
    <property type="entry name" value="NatB_MDM20"/>
    <property type="match status" value="1"/>
</dbReference>
<comment type="similarity">
    <text evidence="1">Belongs to the MDM20/NAA25 family.</text>
</comment>
<accession>A0ABR4A282</accession>
<evidence type="ECO:0000313" key="2">
    <source>
        <dbReference type="EMBL" id="KAL2040062.1"/>
    </source>
</evidence>
<gene>
    <name evidence="2" type="ORF">N7G274_006965</name>
</gene>
<dbReference type="PANTHER" id="PTHR22767">
    <property type="entry name" value="N-TERMINAL ACETYLTRANSFERASE-RELATED"/>
    <property type="match status" value="1"/>
</dbReference>
<protein>
    <submittedName>
        <fullName evidence="2">Uncharacterized protein</fullName>
    </submittedName>
</protein>
<proteinExistence type="inferred from homology"/>
<comment type="caution">
    <text evidence="2">The sequence shown here is derived from an EMBL/GenBank/DDBJ whole genome shotgun (WGS) entry which is preliminary data.</text>
</comment>
<evidence type="ECO:0000256" key="1">
    <source>
        <dbReference type="ARBA" id="ARBA00006298"/>
    </source>
</evidence>
<dbReference type="Proteomes" id="UP001590950">
    <property type="component" value="Unassembled WGS sequence"/>
</dbReference>
<sequence>MSNLSGQDDPLVDLIAAKQWKQAFHLCQKKMKKAKDNDVLQVRMIVLLLSWPDPTRQALGLNELETLIDRKAPLTNIDALLELDRGLQDMKEHEARILQAWQRAATTRPYDELLHKVWYQSKFDAGNFKAAQQATIAWKKNFPNQRFPYFLYILVTHIISQQSKDEMEKKVSAGLVFKNLQATVDASYAMSMAKPSKSTRAISTMQDLLLLLRIYRAQGRYTEASNVLQRIRELDFQGFRNEWEIVRQMIELFELTQSWSCLYALCQSILEDAMTAVLDSSNYTGPWGKIADDWKVWDGFITASGKCESADTSLKTQELIASFTAEKINSRNAHLASMKLYHSGTAAGPVDSRGLLQAVVEYLKRHLTKYSAFQDIRPHLPYLRPEQQLELIQITSQLSKEYSKVKSESEVHKVVVEVNVLKLEYHLLVSPDHPRSAKLLPTFISKCLLLYSHSLKLDDNSPPVERRTGDDAAVMAAMGLIHLLKKDDESGNPSDVKNWPRTLLRSIVILEYLLFNSPHNYDALLILVRLYMHMGAGSLAMERYSRLSVKNLQFTYMSWVLFSNISTIHPYPVQISSADGTSQATFDPLKEIKLMLDWHQGAEIKVKQNTLKMQENGQWDMSMDALSTTDALSRCFAKYQLFVEAKRIKRLTSSSHDVSDYPAFKIPLRTTDMGERVPFPSFEAPSQPYFEEILPITGPRNPNDTWLEQQLSVARFWDIFHSDGKSQIDAKQLNFMKQGSARLGKTLTKSESGAGNVIHSLEQLHSAYYLKSSEYFHDNVAKGIREMLNFLEINIATAYSNLASFVEQPEDERPLDIHPTEGVFHRQYMCLEIAQFTVPVMDYIVTENAKLAYVHQKWLIDTVQHIKDRCRDITVDIHRAAKDLKARLSCPNAIKDLEEKVLTHTQAREVEDVVACDIQRKFEDRLNVTKVLNDLHASWIDGLDGVIRTKGA</sequence>
<reference evidence="2 3" key="1">
    <citation type="submission" date="2024-09" db="EMBL/GenBank/DDBJ databases">
        <title>Rethinking Asexuality: The Enigmatic Case of Functional Sexual Genes in Lepraria (Stereocaulaceae).</title>
        <authorList>
            <person name="Doellman M."/>
            <person name="Sun Y."/>
            <person name="Barcenas-Pena A."/>
            <person name="Lumbsch H.T."/>
            <person name="Grewe F."/>
        </authorList>
    </citation>
    <scope>NUCLEOTIDE SEQUENCE [LARGE SCALE GENOMIC DNA]</scope>
    <source>
        <strain evidence="2 3">Mercado 3170</strain>
    </source>
</reference>
<dbReference type="EMBL" id="JBEFKJ010000022">
    <property type="protein sequence ID" value="KAL2040062.1"/>
    <property type="molecule type" value="Genomic_DNA"/>
</dbReference>
<keyword evidence="3" id="KW-1185">Reference proteome</keyword>
<evidence type="ECO:0000313" key="3">
    <source>
        <dbReference type="Proteomes" id="UP001590950"/>
    </source>
</evidence>
<dbReference type="InterPro" id="IPR019183">
    <property type="entry name" value="NAA25_NatB_aux_su"/>
</dbReference>
<organism evidence="2 3">
    <name type="scientific">Stereocaulon virgatum</name>
    <dbReference type="NCBI Taxonomy" id="373712"/>
    <lineage>
        <taxon>Eukaryota</taxon>
        <taxon>Fungi</taxon>
        <taxon>Dikarya</taxon>
        <taxon>Ascomycota</taxon>
        <taxon>Pezizomycotina</taxon>
        <taxon>Lecanoromycetes</taxon>
        <taxon>OSLEUM clade</taxon>
        <taxon>Lecanoromycetidae</taxon>
        <taxon>Lecanorales</taxon>
        <taxon>Lecanorineae</taxon>
        <taxon>Stereocaulaceae</taxon>
        <taxon>Stereocaulon</taxon>
    </lineage>
</organism>